<comment type="caution">
    <text evidence="1">The sequence shown here is derived from an EMBL/GenBank/DDBJ whole genome shotgun (WGS) entry which is preliminary data.</text>
</comment>
<dbReference type="EMBL" id="LMAW01002003">
    <property type="protein sequence ID" value="KQK82081.1"/>
    <property type="molecule type" value="Genomic_DNA"/>
</dbReference>
<accession>A0A0Q3R9S5</accession>
<dbReference type="AlphaFoldDB" id="A0A0Q3R9S5"/>
<sequence>MQQVQRRISCPDQPVPGQTVMKLKQGPQGKCGQMANTMNIGDRWAMEPDRDAPVRAVLQNLAILSTDMEGVALCQQGTLVLCQTTGLSSLVS</sequence>
<proteinExistence type="predicted"/>
<protein>
    <submittedName>
        <fullName evidence="1">Uncharacterized protein</fullName>
    </submittedName>
</protein>
<gene>
    <name evidence="1" type="ORF">AAES_73456</name>
</gene>
<keyword evidence="2" id="KW-1185">Reference proteome</keyword>
<dbReference type="Proteomes" id="UP000051836">
    <property type="component" value="Unassembled WGS sequence"/>
</dbReference>
<name>A0A0Q3R9S5_AMAAE</name>
<evidence type="ECO:0000313" key="2">
    <source>
        <dbReference type="Proteomes" id="UP000051836"/>
    </source>
</evidence>
<evidence type="ECO:0000313" key="1">
    <source>
        <dbReference type="EMBL" id="KQK82081.1"/>
    </source>
</evidence>
<organism evidence="1 2">
    <name type="scientific">Amazona aestiva</name>
    <name type="common">Blue-fronted Amazon parrot</name>
    <dbReference type="NCBI Taxonomy" id="12930"/>
    <lineage>
        <taxon>Eukaryota</taxon>
        <taxon>Metazoa</taxon>
        <taxon>Chordata</taxon>
        <taxon>Craniata</taxon>
        <taxon>Vertebrata</taxon>
        <taxon>Euteleostomi</taxon>
        <taxon>Archelosauria</taxon>
        <taxon>Archosauria</taxon>
        <taxon>Dinosauria</taxon>
        <taxon>Saurischia</taxon>
        <taxon>Theropoda</taxon>
        <taxon>Coelurosauria</taxon>
        <taxon>Aves</taxon>
        <taxon>Neognathae</taxon>
        <taxon>Neoaves</taxon>
        <taxon>Telluraves</taxon>
        <taxon>Australaves</taxon>
        <taxon>Psittaciformes</taxon>
        <taxon>Psittacidae</taxon>
        <taxon>Amazona</taxon>
    </lineage>
</organism>
<reference evidence="1 2" key="1">
    <citation type="submission" date="2015-10" db="EMBL/GenBank/DDBJ databases">
        <authorList>
            <person name="Gilbert D.G."/>
        </authorList>
    </citation>
    <scope>NUCLEOTIDE SEQUENCE [LARGE SCALE GENOMIC DNA]</scope>
    <source>
        <strain evidence="1">FVVF132</strain>
    </source>
</reference>